<dbReference type="KEGG" id="mbr:MONBRDRAFT_36137"/>
<dbReference type="InterPro" id="IPR039846">
    <property type="entry name" value="ZCCHC4"/>
</dbReference>
<proteinExistence type="predicted"/>
<gene>
    <name evidence="1" type="ORF">MONBRDRAFT_36137</name>
</gene>
<dbReference type="PANTHER" id="PTHR13493:SF3">
    <property type="entry name" value="RRNA N6-ADENOSINE-METHYLTRANSFERASE ZCCHC4"/>
    <property type="match status" value="1"/>
</dbReference>
<dbReference type="GO" id="GO:0008988">
    <property type="term" value="F:rRNA (adenine-N6-)-methyltransferase activity"/>
    <property type="evidence" value="ECO:0007669"/>
    <property type="project" value="InterPro"/>
</dbReference>
<accession>A9UTA9</accession>
<dbReference type="STRING" id="81824.A9UTA9"/>
<reference evidence="1 2" key="1">
    <citation type="journal article" date="2008" name="Nature">
        <title>The genome of the choanoflagellate Monosiga brevicollis and the origin of metazoans.</title>
        <authorList>
            <consortium name="JGI Sequencing"/>
            <person name="King N."/>
            <person name="Westbrook M.J."/>
            <person name="Young S.L."/>
            <person name="Kuo A."/>
            <person name="Abedin M."/>
            <person name="Chapman J."/>
            <person name="Fairclough S."/>
            <person name="Hellsten U."/>
            <person name="Isogai Y."/>
            <person name="Letunic I."/>
            <person name="Marr M."/>
            <person name="Pincus D."/>
            <person name="Putnam N."/>
            <person name="Rokas A."/>
            <person name="Wright K.J."/>
            <person name="Zuzow R."/>
            <person name="Dirks W."/>
            <person name="Good M."/>
            <person name="Goodstein D."/>
            <person name="Lemons D."/>
            <person name="Li W."/>
            <person name="Lyons J.B."/>
            <person name="Morris A."/>
            <person name="Nichols S."/>
            <person name="Richter D.J."/>
            <person name="Salamov A."/>
            <person name="Bork P."/>
            <person name="Lim W.A."/>
            <person name="Manning G."/>
            <person name="Miller W.T."/>
            <person name="McGinnis W."/>
            <person name="Shapiro H."/>
            <person name="Tjian R."/>
            <person name="Grigoriev I.V."/>
            <person name="Rokhsar D."/>
        </authorList>
    </citation>
    <scope>NUCLEOTIDE SEQUENCE [LARGE SCALE GENOMIC DNA]</scope>
    <source>
        <strain evidence="2">MX1 / ATCC 50154</strain>
    </source>
</reference>
<sequence>MSSLPQMRDCKRRGGAAKLPDLMIELEVIEDKGSRGGDIHLIQTQLVFEESTEGLPSQDEKHAQYFFAPSVLAMLDDFFERAQVRRALCIGTPCVHEHIMQPFYSRLLSAKRSFQESSPSCPPSKSLASAGVLSSNPHVGDIGRLSCLWDLDQRLRYVNMPRFYAQYNMLTDTFHVEAEQKATRELATQATCILLDPPFGVPLAALRAVIRRLRHQYPLAHVLLFFPYFNKASLLLDITATVYKRLLL</sequence>
<dbReference type="InParanoid" id="A9UTA9"/>
<dbReference type="AlphaFoldDB" id="A9UTA9"/>
<dbReference type="RefSeq" id="XP_001743884.1">
    <property type="nucleotide sequence ID" value="XM_001743832.1"/>
</dbReference>
<protein>
    <submittedName>
        <fullName evidence="1">Uncharacterized protein</fullName>
    </submittedName>
</protein>
<dbReference type="GeneID" id="5888835"/>
<evidence type="ECO:0000313" key="2">
    <source>
        <dbReference type="Proteomes" id="UP000001357"/>
    </source>
</evidence>
<evidence type="ECO:0000313" key="1">
    <source>
        <dbReference type="EMBL" id="EDQ91462.1"/>
    </source>
</evidence>
<organism evidence="1 2">
    <name type="scientific">Monosiga brevicollis</name>
    <name type="common">Choanoflagellate</name>
    <dbReference type="NCBI Taxonomy" id="81824"/>
    <lineage>
        <taxon>Eukaryota</taxon>
        <taxon>Choanoflagellata</taxon>
        <taxon>Craspedida</taxon>
        <taxon>Salpingoecidae</taxon>
        <taxon>Monosiga</taxon>
    </lineage>
</organism>
<dbReference type="EMBL" id="CH991545">
    <property type="protein sequence ID" value="EDQ91462.1"/>
    <property type="molecule type" value="Genomic_DNA"/>
</dbReference>
<name>A9UTA9_MONBE</name>
<dbReference type="Proteomes" id="UP000001357">
    <property type="component" value="Unassembled WGS sequence"/>
</dbReference>
<keyword evidence="2" id="KW-1185">Reference proteome</keyword>
<dbReference type="PANTHER" id="PTHR13493">
    <property type="entry name" value="ZINC FINGER CCHC DOMAIN-CONTAINING"/>
    <property type="match status" value="1"/>
</dbReference>